<organism evidence="4 5">
    <name type="scientific">Malassezia brasiliensis</name>
    <dbReference type="NCBI Taxonomy" id="1821822"/>
    <lineage>
        <taxon>Eukaryota</taxon>
        <taxon>Fungi</taxon>
        <taxon>Dikarya</taxon>
        <taxon>Basidiomycota</taxon>
        <taxon>Ustilaginomycotina</taxon>
        <taxon>Malasseziomycetes</taxon>
        <taxon>Malasseziales</taxon>
        <taxon>Malasseziaceae</taxon>
        <taxon>Malassezia</taxon>
    </lineage>
</organism>
<dbReference type="Pfam" id="PF12697">
    <property type="entry name" value="Abhydrolase_6"/>
    <property type="match status" value="1"/>
</dbReference>
<name>A0AAF0DTT5_9BASI</name>
<dbReference type="PRINTS" id="PR00111">
    <property type="entry name" value="ABHYDROLASE"/>
</dbReference>
<evidence type="ECO:0000313" key="4">
    <source>
        <dbReference type="EMBL" id="WFC96155.1"/>
    </source>
</evidence>
<gene>
    <name evidence="4" type="ORF">MBRA1_002811</name>
</gene>
<evidence type="ECO:0000256" key="1">
    <source>
        <dbReference type="ARBA" id="ARBA00047591"/>
    </source>
</evidence>
<dbReference type="InterPro" id="IPR029058">
    <property type="entry name" value="AB_hydrolase_fold"/>
</dbReference>
<reference evidence="4" key="1">
    <citation type="submission" date="2023-03" db="EMBL/GenBank/DDBJ databases">
        <title>Mating type loci evolution in Malassezia.</title>
        <authorList>
            <person name="Coelho M.A."/>
        </authorList>
    </citation>
    <scope>NUCLEOTIDE SEQUENCE</scope>
    <source>
        <strain evidence="4">CBS 14135</strain>
    </source>
</reference>
<dbReference type="AlphaFoldDB" id="A0AAF0DTT5"/>
<dbReference type="PANTHER" id="PTHR43433:SF5">
    <property type="entry name" value="AB HYDROLASE-1 DOMAIN-CONTAINING PROTEIN"/>
    <property type="match status" value="1"/>
</dbReference>
<protein>
    <recommendedName>
        <fullName evidence="3">AB hydrolase-1 domain-containing protein</fullName>
    </recommendedName>
</protein>
<dbReference type="InterPro" id="IPR000073">
    <property type="entry name" value="AB_hydrolase_1"/>
</dbReference>
<keyword evidence="5" id="KW-1185">Reference proteome</keyword>
<accession>A0AAF0DTT5</accession>
<evidence type="ECO:0000256" key="2">
    <source>
        <dbReference type="ARBA" id="ARBA00048461"/>
    </source>
</evidence>
<dbReference type="PANTHER" id="PTHR43433">
    <property type="entry name" value="HYDROLASE, ALPHA/BETA FOLD FAMILY PROTEIN"/>
    <property type="match status" value="1"/>
</dbReference>
<comment type="catalytic activity">
    <reaction evidence="2">
        <text>a monoacylglycerol + H2O = glycerol + a fatty acid + H(+)</text>
        <dbReference type="Rhea" id="RHEA:15245"/>
        <dbReference type="ChEBI" id="CHEBI:15377"/>
        <dbReference type="ChEBI" id="CHEBI:15378"/>
        <dbReference type="ChEBI" id="CHEBI:17408"/>
        <dbReference type="ChEBI" id="CHEBI:17754"/>
        <dbReference type="ChEBI" id="CHEBI:28868"/>
    </reaction>
</comment>
<dbReference type="Gene3D" id="3.40.50.1820">
    <property type="entry name" value="alpha/beta hydrolase"/>
    <property type="match status" value="1"/>
</dbReference>
<dbReference type="InterPro" id="IPR050471">
    <property type="entry name" value="AB_hydrolase"/>
</dbReference>
<dbReference type="SUPFAM" id="SSF53474">
    <property type="entry name" value="alpha/beta-Hydrolases"/>
    <property type="match status" value="1"/>
</dbReference>
<comment type="catalytic activity">
    <reaction evidence="1">
        <text>a diacylglycerol + H2O = a monoacylglycerol + a fatty acid + H(+)</text>
        <dbReference type="Rhea" id="RHEA:32731"/>
        <dbReference type="ChEBI" id="CHEBI:15377"/>
        <dbReference type="ChEBI" id="CHEBI:15378"/>
        <dbReference type="ChEBI" id="CHEBI:17408"/>
        <dbReference type="ChEBI" id="CHEBI:18035"/>
        <dbReference type="ChEBI" id="CHEBI:28868"/>
    </reaction>
</comment>
<evidence type="ECO:0000259" key="3">
    <source>
        <dbReference type="Pfam" id="PF12697"/>
    </source>
</evidence>
<dbReference type="Proteomes" id="UP001216638">
    <property type="component" value="Chromosome 3"/>
</dbReference>
<sequence length="344" mass="38375">MSTIPVGAAYKGATTELLDRARTEAGDAYRPSVFNPATLVSKGPLRIAKDRVAAKHSTDGKPGFDMYYELHGKGPKRLAFIMGLNNSCFGWLDQVEEFGADPEFSVLVLDNRGYGNTDAPKTRYRTSDFALDVLEVFEHIGWTQERSVNLIGVSMGGMIALELARKEPKRFCTLLLLSTTAGEKHNLPPYLGLKAIGTGMVEQLVGYGSPEARVHRMIDVLFPPAWLDETSSRDPSRTNREVTRPLFMWRFGFARRPTGHGALSQISAALTHKVPPEALTRINADIPKIRVMTGDWDQLVNTSHSRYLRDQMPNAEYIEWAGGGHALHAQFPERFNAMLREWAE</sequence>
<proteinExistence type="predicted"/>
<evidence type="ECO:0000313" key="5">
    <source>
        <dbReference type="Proteomes" id="UP001216638"/>
    </source>
</evidence>
<dbReference type="EMBL" id="CP119953">
    <property type="protein sequence ID" value="WFC96155.1"/>
    <property type="molecule type" value="Genomic_DNA"/>
</dbReference>
<feature type="domain" description="AB hydrolase-1" evidence="3">
    <location>
        <begin position="83"/>
        <end position="337"/>
    </location>
</feature>